<reference evidence="2" key="1">
    <citation type="submission" date="2010-09" db="EMBL/GenBank/DDBJ databases">
        <title>The genome sequence of Geomyces destructans 20631-21.</title>
        <authorList>
            <consortium name="The Broad Institute Genome Sequencing Platform"/>
            <person name="Cuomo C.A."/>
            <person name="Blehert D.S."/>
            <person name="Lorch J.M."/>
            <person name="Young S.K."/>
            <person name="Zeng Q."/>
            <person name="Gargeya S."/>
            <person name="Fitzgerald M."/>
            <person name="Haas B."/>
            <person name="Abouelleil A."/>
            <person name="Alvarado L."/>
            <person name="Arachchi H.M."/>
            <person name="Berlin A."/>
            <person name="Brown A."/>
            <person name="Chapman S.B."/>
            <person name="Chen Z."/>
            <person name="Dunbar C."/>
            <person name="Freedman E."/>
            <person name="Gearin G."/>
            <person name="Gellesch M."/>
            <person name="Goldberg J."/>
            <person name="Griggs A."/>
            <person name="Gujja S."/>
            <person name="Heiman D."/>
            <person name="Howarth C."/>
            <person name="Larson L."/>
            <person name="Lui A."/>
            <person name="MacDonald P.J.P."/>
            <person name="Montmayeur A."/>
            <person name="Murphy C."/>
            <person name="Neiman D."/>
            <person name="Pearson M."/>
            <person name="Priest M."/>
            <person name="Roberts A."/>
            <person name="Saif S."/>
            <person name="Shea T."/>
            <person name="Shenoy N."/>
            <person name="Sisk P."/>
            <person name="Stolte C."/>
            <person name="Sykes S."/>
            <person name="Wortman J."/>
            <person name="Nusbaum C."/>
            <person name="Birren B."/>
        </authorList>
    </citation>
    <scope>NUCLEOTIDE SEQUENCE [LARGE SCALE GENOMIC DNA]</scope>
    <source>
        <strain evidence="2">ATCC MYA-4855 / 20631-21</strain>
    </source>
</reference>
<accession>L8GB73</accession>
<dbReference type="EMBL" id="GL573234">
    <property type="protein sequence ID" value="ELR09286.1"/>
    <property type="molecule type" value="Genomic_DNA"/>
</dbReference>
<dbReference type="VEuPathDB" id="FungiDB:GMDG_03854"/>
<dbReference type="Proteomes" id="UP000011064">
    <property type="component" value="Unassembled WGS sequence"/>
</dbReference>
<evidence type="ECO:0000313" key="1">
    <source>
        <dbReference type="EMBL" id="ELR09286.1"/>
    </source>
</evidence>
<dbReference type="AlphaFoldDB" id="L8GB73"/>
<dbReference type="InParanoid" id="L8GB73"/>
<organism evidence="1 2">
    <name type="scientific">Pseudogymnoascus destructans (strain ATCC MYA-4855 / 20631-21)</name>
    <name type="common">Bat white-nose syndrome fungus</name>
    <name type="synonym">Geomyces destructans</name>
    <dbReference type="NCBI Taxonomy" id="658429"/>
    <lineage>
        <taxon>Eukaryota</taxon>
        <taxon>Fungi</taxon>
        <taxon>Dikarya</taxon>
        <taxon>Ascomycota</taxon>
        <taxon>Pezizomycotina</taxon>
        <taxon>Leotiomycetes</taxon>
        <taxon>Thelebolales</taxon>
        <taxon>Thelebolaceae</taxon>
        <taxon>Pseudogymnoascus</taxon>
    </lineage>
</organism>
<evidence type="ECO:0000313" key="2">
    <source>
        <dbReference type="Proteomes" id="UP000011064"/>
    </source>
</evidence>
<protein>
    <submittedName>
        <fullName evidence="1">Uncharacterized protein</fullName>
    </submittedName>
</protein>
<sequence length="67" mass="7377">MQDAVFQDSRILLLTIPGGPNAILTHAQRLGKEELLAQKDGYSQKFWAAKARVEALARIEEKKAAVA</sequence>
<dbReference type="HOGENOM" id="CLU_2813477_0_0_1"/>
<keyword evidence="2" id="KW-1185">Reference proteome</keyword>
<name>L8GB73_PSED2</name>
<gene>
    <name evidence="1" type="ORF">GMDG_03854</name>
</gene>
<proteinExistence type="predicted"/>